<dbReference type="Proteomes" id="UP000006765">
    <property type="component" value="Unassembled WGS sequence"/>
</dbReference>
<dbReference type="STRING" id="1231392.OCGS_0419"/>
<gene>
    <name evidence="2" type="ORF">OCGS_0419</name>
</gene>
<proteinExistence type="predicted"/>
<organism evidence="2 3">
    <name type="scientific">Oceaniovalibus guishaninsula JLT2003</name>
    <dbReference type="NCBI Taxonomy" id="1231392"/>
    <lineage>
        <taxon>Bacteria</taxon>
        <taxon>Pseudomonadati</taxon>
        <taxon>Pseudomonadota</taxon>
        <taxon>Alphaproteobacteria</taxon>
        <taxon>Rhodobacterales</taxon>
        <taxon>Roseobacteraceae</taxon>
        <taxon>Oceaniovalibus</taxon>
    </lineage>
</organism>
<comment type="caution">
    <text evidence="2">The sequence shown here is derived from an EMBL/GenBank/DDBJ whole genome shotgun (WGS) entry which is preliminary data.</text>
</comment>
<evidence type="ECO:0000256" key="1">
    <source>
        <dbReference type="SAM" id="MobiDB-lite"/>
    </source>
</evidence>
<dbReference type="EMBL" id="AMGO01000007">
    <property type="protein sequence ID" value="EKE45329.1"/>
    <property type="molecule type" value="Genomic_DNA"/>
</dbReference>
<evidence type="ECO:0000313" key="2">
    <source>
        <dbReference type="EMBL" id="EKE45329.1"/>
    </source>
</evidence>
<name>K2HRE3_9RHOB</name>
<protein>
    <submittedName>
        <fullName evidence="2">Uncharacterized protein</fullName>
    </submittedName>
</protein>
<keyword evidence="3" id="KW-1185">Reference proteome</keyword>
<dbReference type="AlphaFoldDB" id="K2HRE3"/>
<evidence type="ECO:0000313" key="3">
    <source>
        <dbReference type="Proteomes" id="UP000006765"/>
    </source>
</evidence>
<feature type="region of interest" description="Disordered" evidence="1">
    <location>
        <begin position="1"/>
        <end position="47"/>
    </location>
</feature>
<reference evidence="2 3" key="1">
    <citation type="journal article" date="2012" name="J. Bacteriol.">
        <title>Draft Genome Sequence of Oceaniovalibus guishaninsula JLT2003T.</title>
        <authorList>
            <person name="Tang K."/>
            <person name="Liu K."/>
            <person name="Jiao N."/>
        </authorList>
    </citation>
    <scope>NUCLEOTIDE SEQUENCE [LARGE SCALE GENOMIC DNA]</scope>
    <source>
        <strain evidence="2 3">JLT2003</strain>
    </source>
</reference>
<accession>K2HRE3</accession>
<sequence>MSGGDTRNCAVPLLFDGDPGEEDRDRRHGRRHFREEKCPQSSCQRGP</sequence>